<dbReference type="OrthoDB" id="9793147at2"/>
<dbReference type="SUPFAM" id="SSF51182">
    <property type="entry name" value="RmlC-like cupins"/>
    <property type="match status" value="1"/>
</dbReference>
<reference evidence="3" key="1">
    <citation type="submission" date="2016-10" db="EMBL/GenBank/DDBJ databases">
        <authorList>
            <person name="Varghese N."/>
        </authorList>
    </citation>
    <scope>NUCLEOTIDE SEQUENCE [LARGE SCALE GENOMIC DNA]</scope>
    <source>
        <strain evidence="3">DSM 44719</strain>
    </source>
</reference>
<dbReference type="EMBL" id="FNTL01000002">
    <property type="protein sequence ID" value="SEB35611.1"/>
    <property type="molecule type" value="Genomic_DNA"/>
</dbReference>
<dbReference type="InterPro" id="IPR011051">
    <property type="entry name" value="RmlC_Cupin_sf"/>
</dbReference>
<evidence type="ECO:0000259" key="1">
    <source>
        <dbReference type="Pfam" id="PF12973"/>
    </source>
</evidence>
<accession>A0A1H4ING6</accession>
<dbReference type="InterPro" id="IPR025979">
    <property type="entry name" value="ChrR-like_cupin_dom"/>
</dbReference>
<feature type="domain" description="ChrR-like cupin" evidence="1">
    <location>
        <begin position="9"/>
        <end position="110"/>
    </location>
</feature>
<evidence type="ECO:0000313" key="3">
    <source>
        <dbReference type="Proteomes" id="UP000183407"/>
    </source>
</evidence>
<gene>
    <name evidence="2" type="ORF">SAMN04490220_0301</name>
</gene>
<dbReference type="Pfam" id="PF12973">
    <property type="entry name" value="Cupin_7"/>
    <property type="match status" value="1"/>
</dbReference>
<organism evidence="2 3">
    <name type="scientific">Rhodococcus jostii</name>
    <dbReference type="NCBI Taxonomy" id="132919"/>
    <lineage>
        <taxon>Bacteria</taxon>
        <taxon>Bacillati</taxon>
        <taxon>Actinomycetota</taxon>
        <taxon>Actinomycetes</taxon>
        <taxon>Mycobacteriales</taxon>
        <taxon>Nocardiaceae</taxon>
        <taxon>Rhodococcus</taxon>
    </lineage>
</organism>
<sequence length="115" mass="13066">MPKPEMEFHRTQARWVQPEDAAPGVWEQQLSHDPETGDTSLLQRYDPGTRTTAGVITHEFWEEVLLLEGDLRDITLNRTFTAGMYACRPPGMRHGPYLSTLGCLMFVNTRYPTGA</sequence>
<dbReference type="Proteomes" id="UP000183407">
    <property type="component" value="Unassembled WGS sequence"/>
</dbReference>
<dbReference type="RefSeq" id="WP_073368406.1">
    <property type="nucleotide sequence ID" value="NZ_FNTL01000002.1"/>
</dbReference>
<proteinExistence type="predicted"/>
<name>A0A1H4ING6_RHOJO</name>
<protein>
    <submittedName>
        <fullName evidence="2">ChrR Cupin-like domain-containing protein</fullName>
    </submittedName>
</protein>
<dbReference type="AlphaFoldDB" id="A0A1H4ING6"/>
<evidence type="ECO:0000313" key="2">
    <source>
        <dbReference type="EMBL" id="SEB35611.1"/>
    </source>
</evidence>
<dbReference type="Gene3D" id="2.60.120.10">
    <property type="entry name" value="Jelly Rolls"/>
    <property type="match status" value="1"/>
</dbReference>
<dbReference type="InterPro" id="IPR014710">
    <property type="entry name" value="RmlC-like_jellyroll"/>
</dbReference>